<reference evidence="3" key="1">
    <citation type="submission" date="2017-08" db="EMBL/GenBank/DDBJ databases">
        <title>A dynamic microbial community with high functional redundancy inhabits the cold, oxic subseafloor aquifer.</title>
        <authorList>
            <person name="Tully B.J."/>
            <person name="Wheat C.G."/>
            <person name="Glazer B.T."/>
            <person name="Huber J.A."/>
        </authorList>
    </citation>
    <scope>NUCLEOTIDE SEQUENCE [LARGE SCALE GENOMIC DNA]</scope>
</reference>
<organism evidence="2 3">
    <name type="scientific">SAR86 cluster bacterium</name>
    <dbReference type="NCBI Taxonomy" id="2030880"/>
    <lineage>
        <taxon>Bacteria</taxon>
        <taxon>Pseudomonadati</taxon>
        <taxon>Pseudomonadota</taxon>
        <taxon>Gammaproteobacteria</taxon>
        <taxon>SAR86 cluster</taxon>
    </lineage>
</organism>
<dbReference type="InterPro" id="IPR000073">
    <property type="entry name" value="AB_hydrolase_1"/>
</dbReference>
<dbReference type="EMBL" id="NVVJ01000103">
    <property type="protein sequence ID" value="PCJ17947.1"/>
    <property type="molecule type" value="Genomic_DNA"/>
</dbReference>
<comment type="caution">
    <text evidence="2">The sequence shown here is derived from an EMBL/GenBank/DDBJ whole genome shotgun (WGS) entry which is preliminary data.</text>
</comment>
<dbReference type="SUPFAM" id="SSF53474">
    <property type="entry name" value="alpha/beta-Hydrolases"/>
    <property type="match status" value="1"/>
</dbReference>
<evidence type="ECO:0000313" key="2">
    <source>
        <dbReference type="EMBL" id="PCJ17947.1"/>
    </source>
</evidence>
<name>A0A2A5AF50_9GAMM</name>
<dbReference type="Proteomes" id="UP000218327">
    <property type="component" value="Unassembled WGS sequence"/>
</dbReference>
<feature type="domain" description="AB hydrolase-1" evidence="1">
    <location>
        <begin position="36"/>
        <end position="289"/>
    </location>
</feature>
<dbReference type="Pfam" id="PF00561">
    <property type="entry name" value="Abhydrolase_1"/>
    <property type="match status" value="1"/>
</dbReference>
<dbReference type="Gene3D" id="3.40.50.1820">
    <property type="entry name" value="alpha/beta hydrolase"/>
    <property type="match status" value="1"/>
</dbReference>
<dbReference type="PANTHER" id="PTHR45763:SF46">
    <property type="entry name" value="AB HYDROLASE-1 DOMAIN-CONTAINING PROTEIN"/>
    <property type="match status" value="1"/>
</dbReference>
<accession>A0A2A5AF50</accession>
<gene>
    <name evidence="2" type="ORF">COA96_17380</name>
</gene>
<keyword evidence="2" id="KW-0378">Hydrolase</keyword>
<evidence type="ECO:0000259" key="1">
    <source>
        <dbReference type="Pfam" id="PF00561"/>
    </source>
</evidence>
<dbReference type="AlphaFoldDB" id="A0A2A5AF50"/>
<dbReference type="PRINTS" id="PR00111">
    <property type="entry name" value="ABHYDROLASE"/>
</dbReference>
<protein>
    <submittedName>
        <fullName evidence="2">Alpha/beta hydrolase</fullName>
    </submittedName>
</protein>
<proteinExistence type="predicted"/>
<dbReference type="GO" id="GO:0016787">
    <property type="term" value="F:hydrolase activity"/>
    <property type="evidence" value="ECO:0007669"/>
    <property type="project" value="UniProtKB-KW"/>
</dbReference>
<dbReference type="InterPro" id="IPR029058">
    <property type="entry name" value="AB_hydrolase_fold"/>
</dbReference>
<evidence type="ECO:0000313" key="3">
    <source>
        <dbReference type="Proteomes" id="UP000218327"/>
    </source>
</evidence>
<sequence length="308" mass="34876">MVVLGRSTARLKDCIFTLKDGRSLGYIEYGNSDGIPIFLFHGTPGSRIFGLEEEPLIQQENLRIFTPERPGYGLSDPLKDRTIRRYPDDIAELANHLEIEKFHVAGISGGGPYALSCAHELPERILSATLISSEVPMDTKGFFKELSFGNKFAIKLSKYFPTLLKPFFKHAAKVGSKNPEKLFDYMKPQLCNWDRDILTELEKKGRMKGFLDQTSEAYRQGLKGAYIDTILLYKPWSLNYEKIRAPIFLWHGESDTLTPVDPVKRFSEMLPNCQCQFIEGAGHFLLENEDVGQKILQTIKSVSKSKGS</sequence>
<dbReference type="PANTHER" id="PTHR45763">
    <property type="entry name" value="HYDROLASE, ALPHA/BETA FOLD FAMILY PROTEIN, EXPRESSED-RELATED"/>
    <property type="match status" value="1"/>
</dbReference>